<gene>
    <name evidence="1" type="ORF">LTR16_005448</name>
</gene>
<organism evidence="1 2">
    <name type="scientific">Cryomyces antarcticus</name>
    <dbReference type="NCBI Taxonomy" id="329879"/>
    <lineage>
        <taxon>Eukaryota</taxon>
        <taxon>Fungi</taxon>
        <taxon>Dikarya</taxon>
        <taxon>Ascomycota</taxon>
        <taxon>Pezizomycotina</taxon>
        <taxon>Dothideomycetes</taxon>
        <taxon>Dothideomycetes incertae sedis</taxon>
        <taxon>Cryomyces</taxon>
    </lineage>
</organism>
<comment type="caution">
    <text evidence="1">The sequence shown here is derived from an EMBL/GenBank/DDBJ whole genome shotgun (WGS) entry which is preliminary data.</text>
</comment>
<dbReference type="Gene3D" id="3.40.30.110">
    <property type="match status" value="1"/>
</dbReference>
<sequence>MHRWFLDMRKFLAELSSMETRREIDSSDDEWLTQIKMYEAAADAPLVPTPVQAHEELDAKNGLLPGTKVSVAPDDTGRDDPTFGTLIALSPEEVVIKPQELESKALVDVRLHFPRLGFVVQPQRSSRL</sequence>
<proteinExistence type="predicted"/>
<keyword evidence="2" id="KW-1185">Reference proteome</keyword>
<dbReference type="EMBL" id="JAVRRA010000878">
    <property type="protein sequence ID" value="KAK5283474.1"/>
    <property type="molecule type" value="Genomic_DNA"/>
</dbReference>
<accession>A0ABR0M5P5</accession>
<evidence type="ECO:0000313" key="2">
    <source>
        <dbReference type="Proteomes" id="UP001357485"/>
    </source>
</evidence>
<name>A0ABR0M5P5_9PEZI</name>
<protein>
    <submittedName>
        <fullName evidence="1">Uncharacterized protein</fullName>
    </submittedName>
</protein>
<dbReference type="Proteomes" id="UP001357485">
    <property type="component" value="Unassembled WGS sequence"/>
</dbReference>
<reference evidence="1 2" key="1">
    <citation type="submission" date="2023-08" db="EMBL/GenBank/DDBJ databases">
        <title>Black Yeasts Isolated from many extreme environments.</title>
        <authorList>
            <person name="Coleine C."/>
            <person name="Stajich J.E."/>
            <person name="Selbmann L."/>
        </authorList>
    </citation>
    <scope>NUCLEOTIDE SEQUENCE [LARGE SCALE GENOMIC DNA]</scope>
    <source>
        <strain evidence="1 2">CCFEE 536</strain>
    </source>
</reference>
<evidence type="ECO:0000313" key="1">
    <source>
        <dbReference type="EMBL" id="KAK5283474.1"/>
    </source>
</evidence>